<evidence type="ECO:0000256" key="1">
    <source>
        <dbReference type="ARBA" id="ARBA00008563"/>
    </source>
</evidence>
<protein>
    <recommendedName>
        <fullName evidence="2">Large ribosomal subunit protein bL21m</fullName>
    </recommendedName>
</protein>
<dbReference type="PANTHER" id="PTHR21349">
    <property type="entry name" value="50S RIBOSOMAL PROTEIN L21"/>
    <property type="match status" value="1"/>
</dbReference>
<dbReference type="SUPFAM" id="SSF141091">
    <property type="entry name" value="L21p-like"/>
    <property type="match status" value="1"/>
</dbReference>
<dbReference type="InterPro" id="IPR036164">
    <property type="entry name" value="bL21-like_sf"/>
</dbReference>
<dbReference type="GO" id="GO:0003735">
    <property type="term" value="F:structural constituent of ribosome"/>
    <property type="evidence" value="ECO:0007669"/>
    <property type="project" value="TreeGrafter"/>
</dbReference>
<sequence length="200" mass="21844">MLARSFTRLAQTAAATCTRATTATPTIARSAILAQSRFLSSTPKPAALETAASSASTSTPPPSADAPVVTPADPSTLQLLTRLALQPPHYITIQINGFPFLVTSGDTVRLPFLLKDVNVGDSLRITHASVLGSREFTMKGNPYIDEKFFECKARVVEVTSEPMRYKLKKKQRTRRTKTVKSKHRYTVLRIGDIKVNAGLE</sequence>
<accession>A0A3N4I965</accession>
<keyword evidence="5" id="KW-1185">Reference proteome</keyword>
<evidence type="ECO:0000256" key="3">
    <source>
        <dbReference type="SAM" id="MobiDB-lite"/>
    </source>
</evidence>
<feature type="region of interest" description="Disordered" evidence="3">
    <location>
        <begin position="49"/>
        <end position="69"/>
    </location>
</feature>
<dbReference type="STRING" id="1160509.A0A3N4I965"/>
<dbReference type="GO" id="GO:0005762">
    <property type="term" value="C:mitochondrial large ribosomal subunit"/>
    <property type="evidence" value="ECO:0007669"/>
    <property type="project" value="TreeGrafter"/>
</dbReference>
<organism evidence="4 5">
    <name type="scientific">Ascobolus immersus RN42</name>
    <dbReference type="NCBI Taxonomy" id="1160509"/>
    <lineage>
        <taxon>Eukaryota</taxon>
        <taxon>Fungi</taxon>
        <taxon>Dikarya</taxon>
        <taxon>Ascomycota</taxon>
        <taxon>Pezizomycotina</taxon>
        <taxon>Pezizomycetes</taxon>
        <taxon>Pezizales</taxon>
        <taxon>Ascobolaceae</taxon>
        <taxon>Ascobolus</taxon>
    </lineage>
</organism>
<gene>
    <name evidence="4" type="ORF">BJ508DRAFT_414035</name>
</gene>
<reference evidence="4 5" key="1">
    <citation type="journal article" date="2018" name="Nat. Ecol. Evol.">
        <title>Pezizomycetes genomes reveal the molecular basis of ectomycorrhizal truffle lifestyle.</title>
        <authorList>
            <person name="Murat C."/>
            <person name="Payen T."/>
            <person name="Noel B."/>
            <person name="Kuo A."/>
            <person name="Morin E."/>
            <person name="Chen J."/>
            <person name="Kohler A."/>
            <person name="Krizsan K."/>
            <person name="Balestrini R."/>
            <person name="Da Silva C."/>
            <person name="Montanini B."/>
            <person name="Hainaut M."/>
            <person name="Levati E."/>
            <person name="Barry K.W."/>
            <person name="Belfiori B."/>
            <person name="Cichocki N."/>
            <person name="Clum A."/>
            <person name="Dockter R.B."/>
            <person name="Fauchery L."/>
            <person name="Guy J."/>
            <person name="Iotti M."/>
            <person name="Le Tacon F."/>
            <person name="Lindquist E.A."/>
            <person name="Lipzen A."/>
            <person name="Malagnac F."/>
            <person name="Mello A."/>
            <person name="Molinier V."/>
            <person name="Miyauchi S."/>
            <person name="Poulain J."/>
            <person name="Riccioni C."/>
            <person name="Rubini A."/>
            <person name="Sitrit Y."/>
            <person name="Splivallo R."/>
            <person name="Traeger S."/>
            <person name="Wang M."/>
            <person name="Zifcakova L."/>
            <person name="Wipf D."/>
            <person name="Zambonelli A."/>
            <person name="Paolocci F."/>
            <person name="Nowrousian M."/>
            <person name="Ottonello S."/>
            <person name="Baldrian P."/>
            <person name="Spatafora J.W."/>
            <person name="Henrissat B."/>
            <person name="Nagy L.G."/>
            <person name="Aury J.M."/>
            <person name="Wincker P."/>
            <person name="Grigoriev I.V."/>
            <person name="Bonfante P."/>
            <person name="Martin F.M."/>
        </authorList>
    </citation>
    <scope>NUCLEOTIDE SEQUENCE [LARGE SCALE GENOMIC DNA]</scope>
    <source>
        <strain evidence="4 5">RN42</strain>
    </source>
</reference>
<name>A0A3N4I965_ASCIM</name>
<evidence type="ECO:0000313" key="5">
    <source>
        <dbReference type="Proteomes" id="UP000275078"/>
    </source>
</evidence>
<evidence type="ECO:0000313" key="4">
    <source>
        <dbReference type="EMBL" id="RPA82615.1"/>
    </source>
</evidence>
<dbReference type="InterPro" id="IPR028909">
    <property type="entry name" value="bL21-like"/>
</dbReference>
<dbReference type="EMBL" id="ML119670">
    <property type="protein sequence ID" value="RPA82615.1"/>
    <property type="molecule type" value="Genomic_DNA"/>
</dbReference>
<evidence type="ECO:0000256" key="2">
    <source>
        <dbReference type="ARBA" id="ARBA00044129"/>
    </source>
</evidence>
<dbReference type="Proteomes" id="UP000275078">
    <property type="component" value="Unassembled WGS sequence"/>
</dbReference>
<dbReference type="PANTHER" id="PTHR21349:SF0">
    <property type="entry name" value="LARGE RIBOSOMAL SUBUNIT PROTEIN BL21M"/>
    <property type="match status" value="1"/>
</dbReference>
<dbReference type="OrthoDB" id="5994at2759"/>
<dbReference type="AlphaFoldDB" id="A0A3N4I965"/>
<proteinExistence type="inferred from homology"/>
<dbReference type="Pfam" id="PF00829">
    <property type="entry name" value="Ribosomal_L21p"/>
    <property type="match status" value="1"/>
</dbReference>
<comment type="similarity">
    <text evidence="1">Belongs to the bacterial ribosomal protein bL21 family.</text>
</comment>